<dbReference type="Pfam" id="PF12861">
    <property type="entry name" value="zf-ANAPC11"/>
    <property type="match status" value="1"/>
</dbReference>
<proteinExistence type="predicted"/>
<dbReference type="InterPro" id="IPR024991">
    <property type="entry name" value="RING-H2_APC11"/>
</dbReference>
<feature type="domain" description="Anaphase-promoting complex subunit 11 RING-H2 finger" evidence="1">
    <location>
        <begin position="14"/>
        <end position="39"/>
    </location>
</feature>
<evidence type="ECO:0000259" key="1">
    <source>
        <dbReference type="Pfam" id="PF12861"/>
    </source>
</evidence>
<evidence type="ECO:0000313" key="2">
    <source>
        <dbReference type="EMBL" id="RID64390.1"/>
    </source>
</evidence>
<dbReference type="GO" id="GO:0005680">
    <property type="term" value="C:anaphase-promoting complex"/>
    <property type="evidence" value="ECO:0007669"/>
    <property type="project" value="InterPro"/>
</dbReference>
<accession>A0A397ZM38</accession>
<dbReference type="Proteomes" id="UP000264353">
    <property type="component" value="Chromosome A5"/>
</dbReference>
<gene>
    <name evidence="2" type="ORF">BRARA_E03333</name>
</gene>
<dbReference type="GO" id="GO:0008270">
    <property type="term" value="F:zinc ion binding"/>
    <property type="evidence" value="ECO:0007669"/>
    <property type="project" value="InterPro"/>
</dbReference>
<reference evidence="2 3" key="1">
    <citation type="submission" date="2018-06" db="EMBL/GenBank/DDBJ databases">
        <title>WGS assembly of Brassica rapa FPsc.</title>
        <authorList>
            <person name="Bowman J."/>
            <person name="Kohchi T."/>
            <person name="Yamato K."/>
            <person name="Jenkins J."/>
            <person name="Shu S."/>
            <person name="Ishizaki K."/>
            <person name="Yamaoka S."/>
            <person name="Nishihama R."/>
            <person name="Nakamura Y."/>
            <person name="Berger F."/>
            <person name="Adam C."/>
            <person name="Aki S."/>
            <person name="Althoff F."/>
            <person name="Araki T."/>
            <person name="Arteaga-Vazquez M."/>
            <person name="Balasubrmanian S."/>
            <person name="Bauer D."/>
            <person name="Boehm C."/>
            <person name="Briginshaw L."/>
            <person name="Caballero-Perez J."/>
            <person name="Catarino B."/>
            <person name="Chen F."/>
            <person name="Chiyoda S."/>
            <person name="Chovatia M."/>
            <person name="Davies K."/>
            <person name="Delmans M."/>
            <person name="Demura T."/>
            <person name="Dierschke T."/>
            <person name="Dolan L."/>
            <person name="Dorantes-Acosta A."/>
            <person name="Eklund D."/>
            <person name="Florent S."/>
            <person name="Flores-Sandoval E."/>
            <person name="Fujiyama A."/>
            <person name="Fukuzawa H."/>
            <person name="Galik B."/>
            <person name="Grimanelli D."/>
            <person name="Grimwood J."/>
            <person name="Grossniklaus U."/>
            <person name="Hamada T."/>
            <person name="Haseloff J."/>
            <person name="Hetherington A."/>
            <person name="Higo A."/>
            <person name="Hirakawa Y."/>
            <person name="Hundley H."/>
            <person name="Ikeda Y."/>
            <person name="Inoue K."/>
            <person name="Inoue S."/>
            <person name="Ishida S."/>
            <person name="Jia Q."/>
            <person name="Kakita M."/>
            <person name="Kanazawa T."/>
            <person name="Kawai Y."/>
            <person name="Kawashima T."/>
            <person name="Kennedy M."/>
            <person name="Kinose K."/>
            <person name="Kinoshita T."/>
            <person name="Kohara Y."/>
            <person name="Koide E."/>
            <person name="Komatsu K."/>
            <person name="Kopischke S."/>
            <person name="Kubo M."/>
            <person name="Kyozuka J."/>
            <person name="Lagercrantz U."/>
            <person name="Lin S."/>
            <person name="Lindquist E."/>
            <person name="Lipzen A."/>
            <person name="Lu C."/>
            <person name="Luna E."/>
            <person name="Martienssen R."/>
            <person name="Minamino N."/>
            <person name="Mizutani M."/>
            <person name="Mizutani M."/>
            <person name="Mochizuki N."/>
            <person name="Monte I."/>
            <person name="Mosher R."/>
            <person name="Nagasaki H."/>
            <person name="Nakagami H."/>
            <person name="Naramoto S."/>
            <person name="Nishitani K."/>
            <person name="Ohtani M."/>
            <person name="Okamoto T."/>
            <person name="Okumura M."/>
            <person name="Phillips J."/>
            <person name="Pollak B."/>
            <person name="Reinders A."/>
            <person name="Roevekamp M."/>
            <person name="Sano R."/>
            <person name="Sawa S."/>
            <person name="Schmid M."/>
            <person name="Shirakawa M."/>
            <person name="Solano R."/>
            <person name="Spunde A."/>
            <person name="Suetsugu N."/>
            <person name="Sugano S."/>
            <person name="Sugiyama A."/>
            <person name="Sun R."/>
            <person name="Suzuki Y."/>
            <person name="Takenaka M."/>
            <person name="Takezawa D."/>
            <person name="Tomogane H."/>
            <person name="Tsuzuki M."/>
            <person name="Ueda T."/>
            <person name="Umeda M."/>
            <person name="Ward J."/>
            <person name="Watanabe Y."/>
            <person name="Yazaki K."/>
            <person name="Yokoyama R."/>
            <person name="Yoshitake Y."/>
            <person name="Yotsui I."/>
            <person name="Zachgo S."/>
            <person name="Schmutz J."/>
        </authorList>
    </citation>
    <scope>NUCLEOTIDE SEQUENCE [LARGE SCALE GENOMIC DNA]</scope>
    <source>
        <strain evidence="3">cv. B-3</strain>
    </source>
</reference>
<dbReference type="EMBL" id="CM010632">
    <property type="protein sequence ID" value="RID64390.1"/>
    <property type="molecule type" value="Genomic_DNA"/>
</dbReference>
<evidence type="ECO:0000313" key="3">
    <source>
        <dbReference type="Proteomes" id="UP000264353"/>
    </source>
</evidence>
<sequence>MHHEVSSWTWNAQDEARGICRMAFHGCCLDYRLPDDECLSEVLFFHVFTLYIIVLSDNNNRWVNALFGVSHGYPRWCHKCDDGLIT</sequence>
<dbReference type="GO" id="GO:0061630">
    <property type="term" value="F:ubiquitin protein ligase activity"/>
    <property type="evidence" value="ECO:0007669"/>
    <property type="project" value="InterPro"/>
</dbReference>
<dbReference type="AlphaFoldDB" id="A0A397ZM38"/>
<organism evidence="2 3">
    <name type="scientific">Brassica campestris</name>
    <name type="common">Field mustard</name>
    <dbReference type="NCBI Taxonomy" id="3711"/>
    <lineage>
        <taxon>Eukaryota</taxon>
        <taxon>Viridiplantae</taxon>
        <taxon>Streptophyta</taxon>
        <taxon>Embryophyta</taxon>
        <taxon>Tracheophyta</taxon>
        <taxon>Spermatophyta</taxon>
        <taxon>Magnoliopsida</taxon>
        <taxon>eudicotyledons</taxon>
        <taxon>Gunneridae</taxon>
        <taxon>Pentapetalae</taxon>
        <taxon>rosids</taxon>
        <taxon>malvids</taxon>
        <taxon>Brassicales</taxon>
        <taxon>Brassicaceae</taxon>
        <taxon>Brassiceae</taxon>
        <taxon>Brassica</taxon>
    </lineage>
</organism>
<name>A0A397ZM38_BRACM</name>
<dbReference type="GO" id="GO:0097602">
    <property type="term" value="F:cullin family protein binding"/>
    <property type="evidence" value="ECO:0007669"/>
    <property type="project" value="InterPro"/>
</dbReference>
<dbReference type="GO" id="GO:0031145">
    <property type="term" value="P:anaphase-promoting complex-dependent catabolic process"/>
    <property type="evidence" value="ECO:0007669"/>
    <property type="project" value="InterPro"/>
</dbReference>
<protein>
    <recommendedName>
        <fullName evidence="1">Anaphase-promoting complex subunit 11 RING-H2 finger domain-containing protein</fullName>
    </recommendedName>
</protein>